<name>A0ABU7XK49_9HYPH</name>
<dbReference type="PANTHER" id="PTHR47755">
    <property type="entry name" value="CELL DIVISION PROTEIN FTSX"/>
    <property type="match status" value="1"/>
</dbReference>
<accession>A0ABU7XK49</accession>
<organism evidence="2 3">
    <name type="scientific">Methylocystis borbori</name>
    <dbReference type="NCBI Taxonomy" id="3118750"/>
    <lineage>
        <taxon>Bacteria</taxon>
        <taxon>Pseudomonadati</taxon>
        <taxon>Pseudomonadota</taxon>
        <taxon>Alphaproteobacteria</taxon>
        <taxon>Hyphomicrobiales</taxon>
        <taxon>Methylocystaceae</taxon>
        <taxon>Methylocystis</taxon>
    </lineage>
</organism>
<feature type="transmembrane region" description="Helical" evidence="1">
    <location>
        <begin position="40"/>
        <end position="62"/>
    </location>
</feature>
<dbReference type="EMBL" id="JAZHYN010000057">
    <property type="protein sequence ID" value="MEF3367772.1"/>
    <property type="molecule type" value="Genomic_DNA"/>
</dbReference>
<comment type="caution">
    <text evidence="2">The sequence shown here is derived from an EMBL/GenBank/DDBJ whole genome shotgun (WGS) entry which is preliminary data.</text>
</comment>
<dbReference type="RefSeq" id="WP_332082812.1">
    <property type="nucleotide sequence ID" value="NZ_JAZHYN010000057.1"/>
</dbReference>
<evidence type="ECO:0000313" key="2">
    <source>
        <dbReference type="EMBL" id="MEF3367772.1"/>
    </source>
</evidence>
<keyword evidence="1" id="KW-0472">Membrane</keyword>
<keyword evidence="3" id="KW-1185">Reference proteome</keyword>
<keyword evidence="1" id="KW-0812">Transmembrane</keyword>
<feature type="transmembrane region" description="Helical" evidence="1">
    <location>
        <begin position="284"/>
        <end position="309"/>
    </location>
</feature>
<dbReference type="Proteomes" id="UP001350748">
    <property type="component" value="Unassembled WGS sequence"/>
</dbReference>
<protein>
    <submittedName>
        <fullName evidence="2">ABC transporter permease</fullName>
    </submittedName>
</protein>
<feature type="transmembrane region" description="Helical" evidence="1">
    <location>
        <begin position="183"/>
        <end position="205"/>
    </location>
</feature>
<evidence type="ECO:0000256" key="1">
    <source>
        <dbReference type="SAM" id="Phobius"/>
    </source>
</evidence>
<evidence type="ECO:0000313" key="3">
    <source>
        <dbReference type="Proteomes" id="UP001350748"/>
    </source>
</evidence>
<keyword evidence="1" id="KW-1133">Transmembrane helix</keyword>
<proteinExistence type="predicted"/>
<feature type="transmembrane region" description="Helical" evidence="1">
    <location>
        <begin position="242"/>
        <end position="264"/>
    </location>
</feature>
<sequence length="321" mass="34091">MTLIRLWSGTRWRVASSEADEELPAQGPLVPADSVAGRSLVIVIAIMTFLAALAANAALLVADASVEWRGEVAREATVQVRPVTGRNIEADLDKAAALMRQTPGVRETQIYTKAESEALLAPWLGQGLDLTELPTPRMIVLKLDAETPADFGRLRMELERYVPSATLDDHHVFIARLGDMARAAVIVAGAVFVLILAAMGVAVASATRAAVATNREIVEVLHIVGAADAFIAREFQRRFMALGLRGALIGGGAAIGFFLLAQFAARRWRATGGGDQMEAMFGDFSIGAGGFAIILLLAGGVALLTGFLSQAIVLRHLKRLG</sequence>
<reference evidence="2 3" key="1">
    <citation type="submission" date="2024-02" db="EMBL/GenBank/DDBJ databases">
        <authorList>
            <person name="Grouzdev D."/>
        </authorList>
    </citation>
    <scope>NUCLEOTIDE SEQUENCE [LARGE SCALE GENOMIC DNA]</scope>
    <source>
        <strain evidence="2 3">9N</strain>
    </source>
</reference>
<dbReference type="InterPro" id="IPR004513">
    <property type="entry name" value="FtsX"/>
</dbReference>
<dbReference type="PANTHER" id="PTHR47755:SF1">
    <property type="entry name" value="CELL DIVISION PROTEIN FTSX"/>
    <property type="match status" value="1"/>
</dbReference>
<gene>
    <name evidence="2" type="ORF">V3H18_14650</name>
</gene>